<dbReference type="PROSITE" id="PS50088">
    <property type="entry name" value="ANK_REPEAT"/>
    <property type="match status" value="2"/>
</dbReference>
<dbReference type="Proteomes" id="UP000240883">
    <property type="component" value="Unassembled WGS sequence"/>
</dbReference>
<dbReference type="PROSITE" id="PS50297">
    <property type="entry name" value="ANK_REP_REGION"/>
    <property type="match status" value="2"/>
</dbReference>
<feature type="repeat" description="ANK" evidence="2">
    <location>
        <begin position="1157"/>
        <end position="1189"/>
    </location>
</feature>
<dbReference type="EMBL" id="KZ678133">
    <property type="protein sequence ID" value="PSN69484.1"/>
    <property type="molecule type" value="Genomic_DNA"/>
</dbReference>
<reference evidence="7 8" key="1">
    <citation type="journal article" date="2018" name="Front. Microbiol.">
        <title>Genome-Wide Analysis of Corynespora cassiicola Leaf Fall Disease Putative Effectors.</title>
        <authorList>
            <person name="Lopez D."/>
            <person name="Ribeiro S."/>
            <person name="Label P."/>
            <person name="Fumanal B."/>
            <person name="Venisse J.S."/>
            <person name="Kohler A."/>
            <person name="de Oliveira R.R."/>
            <person name="Labutti K."/>
            <person name="Lipzen A."/>
            <person name="Lail K."/>
            <person name="Bauer D."/>
            <person name="Ohm R.A."/>
            <person name="Barry K.W."/>
            <person name="Spatafora J."/>
            <person name="Grigoriev I.V."/>
            <person name="Martin F.M."/>
            <person name="Pujade-Renaud V."/>
        </authorList>
    </citation>
    <scope>NUCLEOTIDE SEQUENCE [LARGE SCALE GENOMIC DNA]</scope>
    <source>
        <strain evidence="7 8">Philippines</strain>
    </source>
</reference>
<dbReference type="AlphaFoldDB" id="A0A2T2NVR0"/>
<keyword evidence="3" id="KW-0175">Coiled coil</keyword>
<keyword evidence="1" id="KW-0677">Repeat</keyword>
<evidence type="ECO:0000259" key="5">
    <source>
        <dbReference type="Pfam" id="PF24809"/>
    </source>
</evidence>
<dbReference type="InterPro" id="IPR056884">
    <property type="entry name" value="NPHP3-like_N"/>
</dbReference>
<keyword evidence="8" id="KW-1185">Reference proteome</keyword>
<keyword evidence="2" id="KW-0040">ANK repeat</keyword>
<proteinExistence type="predicted"/>
<dbReference type="Pfam" id="PF24809">
    <property type="entry name" value="DUF7708"/>
    <property type="match status" value="1"/>
</dbReference>
<feature type="repeat" description="ANK" evidence="2">
    <location>
        <begin position="1017"/>
        <end position="1041"/>
    </location>
</feature>
<dbReference type="Gene3D" id="1.25.40.20">
    <property type="entry name" value="Ankyrin repeat-containing domain"/>
    <property type="match status" value="2"/>
</dbReference>
<evidence type="ECO:0000256" key="2">
    <source>
        <dbReference type="PROSITE-ProRule" id="PRU00023"/>
    </source>
</evidence>
<dbReference type="InterPro" id="IPR056125">
    <property type="entry name" value="DUF7708"/>
</dbReference>
<protein>
    <submittedName>
        <fullName evidence="7">Uncharacterized protein</fullName>
    </submittedName>
</protein>
<feature type="coiled-coil region" evidence="3">
    <location>
        <begin position="183"/>
        <end position="210"/>
    </location>
</feature>
<dbReference type="Pfam" id="PF22939">
    <property type="entry name" value="WHD_GPIID"/>
    <property type="match status" value="1"/>
</dbReference>
<dbReference type="SUPFAM" id="SSF52540">
    <property type="entry name" value="P-loop containing nucleoside triphosphate hydrolases"/>
    <property type="match status" value="1"/>
</dbReference>
<dbReference type="SMART" id="SM00248">
    <property type="entry name" value="ANK"/>
    <property type="match status" value="4"/>
</dbReference>
<dbReference type="InterPro" id="IPR002110">
    <property type="entry name" value="Ankyrin_rpt"/>
</dbReference>
<dbReference type="STRING" id="1448308.A0A2T2NVR0"/>
<feature type="domain" description="DUF7708" evidence="5">
    <location>
        <begin position="84"/>
        <end position="175"/>
    </location>
</feature>
<evidence type="ECO:0000259" key="6">
    <source>
        <dbReference type="Pfam" id="PF24883"/>
    </source>
</evidence>
<sequence length="1257" mass="143554">MATPFDRVLKEFKADLAQHEIDDFNFTTAADLKTAISKLQEKQASEKRMQNLRRLNSFVEAMDQYDKVVSVFLNATDYLGFIWASEALNTLLDAYEEIGENLPLLEQYDSLKFRNPYLQKILGFLYEDILKFHHQAMKHFRRRAWEKIFNATWKTFRSSFRNILQNLQSHKRLLDSQTLLMGVKETEVAIEELQKMRRALEDEFTRSQEEEVKKRQRTVVTWLSAADSTSDHDDSLAAQESLTDSGKWLLKQDLIRDWIVISPVVEPWLWINGKPGAGKTILASTLIEECRARTGSTVAYFYCKHGDSTRDNVMALTRSIILQLAQLKPTLFPFLLEKALSSSTESLESPKAAKEILNVAIGCFDNLYLIIDGIDECVKAQKKEISSWMRSAVATSLASTAENLHCCFISQDDNDTGKLFRSFPTFTITAQHNGDDILRYCQLQASEIGATFDLPNQDVRSLAKSVSERADGMFLYAKLVMENLSSQISKAMLRKEIESIPHDINQLYYRIRIRIFDESSPQERNMAKKLLSWLLCAKRPLKWHEVQGCICLDPEDCSFDPDRKLVRDVKHFCGSLVEVRRSGAIAIVHLTAKLFLEHEPELPRQTEMLNLTRLCFSQLALDSHNMNITQDSTRKYVLTGHYAFTEYALVHAFDHLHDLCSQIEITSASDYSKLCGTLRSFVARRVNVFAKETFSPTSVDSLEVFKKEDFVTNLKRAAIYTKNLRRGSMKDNAETLTLELDVKLSKVRSMMENMILREHILALLEPIYGDNLFKCSYLHCVSFQEGFKNQHSRDTHLKKHERSFYCLLNGCHSSMVGFSTAENLEKHKADYHSAVHDGNSFPWHGTLESLEIVEEIKRDNFPAFELWLSQWEGFIPERELGMFSNSDPLITASRFKRYRILELILEKTDWDSMETHTYKHLIGGLLKIHDEETATRILSRCNRLPNANMYGLFIRSLNLGLDSVAKILLAHSGSALSDPSKTMTHTTYLNTAIRYGRQAVLRELLHIYGVDPRLDTKGRTPLMEAATYNQVEIASYLVEVGKCDKWAADKKGTSALKIAGRQGNEDWILSTFREDLQNPEVQAWLRTAQLRNAVFDGDDRAVTELLSSNSLFVDELDESGCSPWLWAVRKGHKNVARIFLHRTDILFHRKCPEHNGNGPGALHYAASTGNESMMQMLLQSSKFLDQIDKRSHITLKGRTVWSTPLDIAKHCSDQETISVIEQFKASLGQGNIQESDGTALALLGKMEDRPLEFGSLE</sequence>
<feature type="domain" description="GPI inositol-deacylase winged helix" evidence="4">
    <location>
        <begin position="523"/>
        <end position="599"/>
    </location>
</feature>
<dbReference type="Pfam" id="PF12796">
    <property type="entry name" value="Ank_2"/>
    <property type="match status" value="2"/>
</dbReference>
<evidence type="ECO:0000313" key="8">
    <source>
        <dbReference type="Proteomes" id="UP000240883"/>
    </source>
</evidence>
<dbReference type="InterPro" id="IPR027417">
    <property type="entry name" value="P-loop_NTPase"/>
</dbReference>
<dbReference type="Pfam" id="PF24883">
    <property type="entry name" value="NPHP3_N"/>
    <property type="match status" value="1"/>
</dbReference>
<accession>A0A2T2NVR0</accession>
<dbReference type="InterPro" id="IPR036770">
    <property type="entry name" value="Ankyrin_rpt-contain_sf"/>
</dbReference>
<evidence type="ECO:0000313" key="7">
    <source>
        <dbReference type="EMBL" id="PSN69484.1"/>
    </source>
</evidence>
<dbReference type="SUPFAM" id="SSF48403">
    <property type="entry name" value="Ankyrin repeat"/>
    <property type="match status" value="1"/>
</dbReference>
<dbReference type="OrthoDB" id="21416at2759"/>
<dbReference type="InterPro" id="IPR054471">
    <property type="entry name" value="GPIID_WHD"/>
</dbReference>
<evidence type="ECO:0000259" key="4">
    <source>
        <dbReference type="Pfam" id="PF22939"/>
    </source>
</evidence>
<dbReference type="PANTHER" id="PTHR10039">
    <property type="entry name" value="AMELOGENIN"/>
    <property type="match status" value="1"/>
</dbReference>
<dbReference type="Gene3D" id="3.40.50.300">
    <property type="entry name" value="P-loop containing nucleotide triphosphate hydrolases"/>
    <property type="match status" value="1"/>
</dbReference>
<dbReference type="PANTHER" id="PTHR10039:SF14">
    <property type="entry name" value="NACHT DOMAIN-CONTAINING PROTEIN"/>
    <property type="match status" value="1"/>
</dbReference>
<gene>
    <name evidence="7" type="ORF">BS50DRAFT_522071</name>
</gene>
<evidence type="ECO:0000256" key="1">
    <source>
        <dbReference type="ARBA" id="ARBA00022737"/>
    </source>
</evidence>
<organism evidence="7 8">
    <name type="scientific">Corynespora cassiicola Philippines</name>
    <dbReference type="NCBI Taxonomy" id="1448308"/>
    <lineage>
        <taxon>Eukaryota</taxon>
        <taxon>Fungi</taxon>
        <taxon>Dikarya</taxon>
        <taxon>Ascomycota</taxon>
        <taxon>Pezizomycotina</taxon>
        <taxon>Dothideomycetes</taxon>
        <taxon>Pleosporomycetidae</taxon>
        <taxon>Pleosporales</taxon>
        <taxon>Corynesporascaceae</taxon>
        <taxon>Corynespora</taxon>
    </lineage>
</organism>
<feature type="domain" description="Nephrocystin 3-like N-terminal" evidence="6">
    <location>
        <begin position="245"/>
        <end position="410"/>
    </location>
</feature>
<name>A0A2T2NVR0_CORCC</name>
<evidence type="ECO:0000256" key="3">
    <source>
        <dbReference type="SAM" id="Coils"/>
    </source>
</evidence>